<evidence type="ECO:0000256" key="6">
    <source>
        <dbReference type="ARBA" id="ARBA00022679"/>
    </source>
</evidence>
<dbReference type="STRING" id="150374.A0A0M8N3Y2"/>
<comment type="catalytic activity">
    <reaction evidence="11">
        <text>L-seryl-[protein] + ATP = O-phospho-L-seryl-[protein] + ADP + H(+)</text>
        <dbReference type="Rhea" id="RHEA:17989"/>
        <dbReference type="Rhea" id="RHEA-COMP:9863"/>
        <dbReference type="Rhea" id="RHEA-COMP:11604"/>
        <dbReference type="ChEBI" id="CHEBI:15378"/>
        <dbReference type="ChEBI" id="CHEBI:29999"/>
        <dbReference type="ChEBI" id="CHEBI:30616"/>
        <dbReference type="ChEBI" id="CHEBI:83421"/>
        <dbReference type="ChEBI" id="CHEBI:456216"/>
        <dbReference type="EC" id="2.7.11.1"/>
    </reaction>
</comment>
<evidence type="ECO:0000256" key="4">
    <source>
        <dbReference type="ARBA" id="ARBA00022527"/>
    </source>
</evidence>
<keyword evidence="5" id="KW-0597">Phosphoprotein</keyword>
<evidence type="ECO:0000256" key="10">
    <source>
        <dbReference type="ARBA" id="ARBA00047899"/>
    </source>
</evidence>
<keyword evidence="7" id="KW-0547">Nucleotide-binding</keyword>
<evidence type="ECO:0000259" key="13">
    <source>
        <dbReference type="PROSITE" id="PS50011"/>
    </source>
</evidence>
<feature type="compositionally biased region" description="Polar residues" evidence="12">
    <location>
        <begin position="576"/>
        <end position="590"/>
    </location>
</feature>
<feature type="compositionally biased region" description="Polar residues" evidence="12">
    <location>
        <begin position="488"/>
        <end position="511"/>
    </location>
</feature>
<sequence>MLPQAAVPPAGTFAPGTKIQVGNHRVQIQKYLSEGGFAHVYLVKLPKPVDGTDLAVLKRVAVPDKEALRGMRTEVETMKRLKGHRAIVTYIDSHASELQGGGYEVFLLMEYCDGGGLIDFMNTRLQHRLTEPEILNIFADIAEGVACMHYLKPALLHRDLKVENVLITSSGSGKRFKVCDFGSAAPPRPAPTTVVECRLMDEDVQRHTTLQYRSPEMIDVYRKQPIDEKSDIWALGVLLYKLCYYTTPFEDQGQLAILNASYKYPSYPVFSDRLKQLIASMLKENMSARPNIYQVLKEACVMQGREIPVHDIYAAQNNLQTRHAESVRSRDQPVQPTPVVGAVFAASVEEPQAIPDIIPMRRGRPTPSSSAGHSTPRQPSASGKVTEGDPFAALDTKLARKLETDELSSRFPSLDQFSLLHDNGGFHFDSTPMTPAVDRDENSGISERLADEAFASSRNISSHPSPTQRPQTVAPIMTHPETLAAPLDQSSKSVSHPSMSRAQSIIRNNPELTEIASKTSKAKAPAAQRSWDLEKERQSMGPENLRNSAVESRTYSDQREPKRQPSDGRTDADPRSSASSIPRQLSQSHMRSSRASIDTSRSSTTDLIDLSGPSDAPGFRQRPISTTFEPSTLEFLRERENARESAGRPILRQPRPTSRQSSFHLPLATAEIPHRRSEEIPRTRGISGSRERNSAGSNRRLEPLSVPGSKNLFAGKFGDAFKRFENNISPDAESASRPESPQRDLANRILTPIAGSEITADDRSDGSDDDDKNEADGEHFVSAETRRDMERRRLEAEEARVGAAQAEYRRQIAETGPTSKPVPGPKRVGGAARAASIQERVQNLLQEEQRAISVPRTAQGYGKYTDTVSPVSEGQKTPLEIRRKPLVPSKAPMESPSQSNETLGGRSSTSSLTAVTTPKSQVKPSAPKKPTHLNSIPTGGRQTPKLAQPAQFERLIAMDLPGRPMLDITTRERDDYIEDFAKRFPSLSTIELNHTGEGGRSG</sequence>
<dbReference type="PROSITE" id="PS50011">
    <property type="entry name" value="PROTEIN_KINASE_DOM"/>
    <property type="match status" value="1"/>
</dbReference>
<reference evidence="14 15" key="1">
    <citation type="submission" date="2015-07" db="EMBL/GenBank/DDBJ databases">
        <title>The genome of the fungus Escovopsis weberi, a specialized disease agent of ant agriculture.</title>
        <authorList>
            <person name="de Man T.J."/>
            <person name="Stajich J.E."/>
            <person name="Kubicek C.P."/>
            <person name="Chenthamara K."/>
            <person name="Atanasova L."/>
            <person name="Druzhinina I.S."/>
            <person name="Birnbaum S."/>
            <person name="Barribeau S.M."/>
            <person name="Teiling C."/>
            <person name="Suen G."/>
            <person name="Currie C."/>
            <person name="Gerardo N.M."/>
        </authorList>
    </citation>
    <scope>NUCLEOTIDE SEQUENCE [LARGE SCALE GENOMIC DNA]</scope>
</reference>
<dbReference type="GO" id="GO:0000147">
    <property type="term" value="P:actin cortical patch assembly"/>
    <property type="evidence" value="ECO:0007669"/>
    <property type="project" value="TreeGrafter"/>
</dbReference>
<protein>
    <recommendedName>
        <fullName evidence="2">non-specific serine/threonine protein kinase</fullName>
        <ecNumber evidence="2">2.7.11.1</ecNumber>
    </recommendedName>
</protein>
<dbReference type="GO" id="GO:0005524">
    <property type="term" value="F:ATP binding"/>
    <property type="evidence" value="ECO:0007669"/>
    <property type="project" value="UniProtKB-KW"/>
</dbReference>
<feature type="compositionally biased region" description="Polar residues" evidence="12">
    <location>
        <begin position="866"/>
        <end position="875"/>
    </location>
</feature>
<feature type="compositionally biased region" description="Basic and acidic residues" evidence="12">
    <location>
        <begin position="672"/>
        <end position="682"/>
    </location>
</feature>
<evidence type="ECO:0000256" key="9">
    <source>
        <dbReference type="ARBA" id="ARBA00022840"/>
    </source>
</evidence>
<evidence type="ECO:0000313" key="14">
    <source>
        <dbReference type="EMBL" id="KOS19450.1"/>
    </source>
</evidence>
<evidence type="ECO:0000256" key="7">
    <source>
        <dbReference type="ARBA" id="ARBA00022741"/>
    </source>
</evidence>
<evidence type="ECO:0000256" key="5">
    <source>
        <dbReference type="ARBA" id="ARBA00022553"/>
    </source>
</evidence>
<feature type="compositionally biased region" description="Low complexity" evidence="12">
    <location>
        <begin position="902"/>
        <end position="913"/>
    </location>
</feature>
<feature type="region of interest" description="Disordered" evidence="12">
    <location>
        <begin position="728"/>
        <end position="833"/>
    </location>
</feature>
<evidence type="ECO:0000256" key="1">
    <source>
        <dbReference type="ARBA" id="ARBA00004496"/>
    </source>
</evidence>
<keyword evidence="4" id="KW-0723">Serine/threonine-protein kinase</keyword>
<feature type="region of interest" description="Disordered" evidence="12">
    <location>
        <begin position="354"/>
        <end position="390"/>
    </location>
</feature>
<dbReference type="PANTHER" id="PTHR22967">
    <property type="entry name" value="SERINE/THREONINE PROTEIN KINASE"/>
    <property type="match status" value="1"/>
</dbReference>
<dbReference type="FunFam" id="1.10.510.10:FF:000441">
    <property type="entry name" value="Serine/threonine protein kinase"/>
    <property type="match status" value="1"/>
</dbReference>
<dbReference type="OrthoDB" id="2018507at2759"/>
<feature type="region of interest" description="Disordered" evidence="12">
    <location>
        <begin position="855"/>
        <end position="945"/>
    </location>
</feature>
<dbReference type="SMART" id="SM00220">
    <property type="entry name" value="S_TKc"/>
    <property type="match status" value="1"/>
</dbReference>
<feature type="compositionally biased region" description="Polar residues" evidence="12">
    <location>
        <begin position="932"/>
        <end position="941"/>
    </location>
</feature>
<evidence type="ECO:0000256" key="11">
    <source>
        <dbReference type="ARBA" id="ARBA00048679"/>
    </source>
</evidence>
<dbReference type="GO" id="GO:0005737">
    <property type="term" value="C:cytoplasm"/>
    <property type="evidence" value="ECO:0007669"/>
    <property type="project" value="UniProtKB-SubCell"/>
</dbReference>
<dbReference type="InterPro" id="IPR008271">
    <property type="entry name" value="Ser/Thr_kinase_AS"/>
</dbReference>
<keyword evidence="3" id="KW-0963">Cytoplasm</keyword>
<feature type="region of interest" description="Disordered" evidence="12">
    <location>
        <begin position="488"/>
        <end position="712"/>
    </location>
</feature>
<evidence type="ECO:0000313" key="15">
    <source>
        <dbReference type="Proteomes" id="UP000053831"/>
    </source>
</evidence>
<feature type="compositionally biased region" description="Basic and acidic residues" evidence="12">
    <location>
        <begin position="734"/>
        <end position="746"/>
    </location>
</feature>
<dbReference type="EC" id="2.7.11.1" evidence="2"/>
<comment type="catalytic activity">
    <reaction evidence="10">
        <text>L-threonyl-[protein] + ATP = O-phospho-L-threonyl-[protein] + ADP + H(+)</text>
        <dbReference type="Rhea" id="RHEA:46608"/>
        <dbReference type="Rhea" id="RHEA-COMP:11060"/>
        <dbReference type="Rhea" id="RHEA-COMP:11605"/>
        <dbReference type="ChEBI" id="CHEBI:15378"/>
        <dbReference type="ChEBI" id="CHEBI:30013"/>
        <dbReference type="ChEBI" id="CHEBI:30616"/>
        <dbReference type="ChEBI" id="CHEBI:61977"/>
        <dbReference type="ChEBI" id="CHEBI:456216"/>
        <dbReference type="EC" id="2.7.11.1"/>
    </reaction>
</comment>
<name>A0A0M8N3Y2_ESCWE</name>
<accession>A0A0M8N3Y2</accession>
<feature type="compositionally biased region" description="Low complexity" evidence="12">
    <location>
        <begin position="516"/>
        <end position="527"/>
    </location>
</feature>
<organism evidence="14 15">
    <name type="scientific">Escovopsis weberi</name>
    <dbReference type="NCBI Taxonomy" id="150374"/>
    <lineage>
        <taxon>Eukaryota</taxon>
        <taxon>Fungi</taxon>
        <taxon>Dikarya</taxon>
        <taxon>Ascomycota</taxon>
        <taxon>Pezizomycotina</taxon>
        <taxon>Sordariomycetes</taxon>
        <taxon>Hypocreomycetidae</taxon>
        <taxon>Hypocreales</taxon>
        <taxon>Hypocreaceae</taxon>
        <taxon>Escovopsis</taxon>
    </lineage>
</organism>
<dbReference type="PROSITE" id="PS00108">
    <property type="entry name" value="PROTEIN_KINASE_ST"/>
    <property type="match status" value="1"/>
</dbReference>
<dbReference type="Pfam" id="PF00069">
    <property type="entry name" value="Pkinase"/>
    <property type="match status" value="1"/>
</dbReference>
<dbReference type="InterPro" id="IPR011009">
    <property type="entry name" value="Kinase-like_dom_sf"/>
</dbReference>
<dbReference type="InterPro" id="IPR000719">
    <property type="entry name" value="Prot_kinase_dom"/>
</dbReference>
<feature type="compositionally biased region" description="Basic and acidic residues" evidence="12">
    <location>
        <begin position="774"/>
        <end position="800"/>
    </location>
</feature>
<evidence type="ECO:0000256" key="8">
    <source>
        <dbReference type="ARBA" id="ARBA00022777"/>
    </source>
</evidence>
<feature type="compositionally biased region" description="Basic and acidic residues" evidence="12">
    <location>
        <begin position="635"/>
        <end position="646"/>
    </location>
</feature>
<keyword evidence="9" id="KW-0067">ATP-binding</keyword>
<feature type="compositionally biased region" description="Basic and acidic residues" evidence="12">
    <location>
        <begin position="554"/>
        <end position="574"/>
    </location>
</feature>
<keyword evidence="8 14" id="KW-0418">Kinase</keyword>
<dbReference type="PANTHER" id="PTHR22967:SF57">
    <property type="entry name" value="AUXILIN, ISOFORM A-RELATED"/>
    <property type="match status" value="1"/>
</dbReference>
<comment type="subcellular location">
    <subcellularLocation>
        <location evidence="1">Cytoplasm</location>
    </subcellularLocation>
</comment>
<feature type="compositionally biased region" description="Low complexity" evidence="12">
    <location>
        <begin position="593"/>
        <end position="611"/>
    </location>
</feature>
<evidence type="ECO:0000256" key="12">
    <source>
        <dbReference type="SAM" id="MobiDB-lite"/>
    </source>
</evidence>
<feature type="compositionally biased region" description="Polar residues" evidence="12">
    <location>
        <begin position="366"/>
        <end position="383"/>
    </location>
</feature>
<dbReference type="Gene3D" id="1.10.510.10">
    <property type="entry name" value="Transferase(Phosphotransferase) domain 1"/>
    <property type="match status" value="1"/>
</dbReference>
<dbReference type="CDD" id="cd14037">
    <property type="entry name" value="STKc_NAK_like"/>
    <property type="match status" value="1"/>
</dbReference>
<proteinExistence type="predicted"/>
<evidence type="ECO:0000256" key="3">
    <source>
        <dbReference type="ARBA" id="ARBA00022490"/>
    </source>
</evidence>
<dbReference type="SUPFAM" id="SSF56112">
    <property type="entry name" value="Protein kinase-like (PK-like)"/>
    <property type="match status" value="1"/>
</dbReference>
<dbReference type="GO" id="GO:0004674">
    <property type="term" value="F:protein serine/threonine kinase activity"/>
    <property type="evidence" value="ECO:0007669"/>
    <property type="project" value="UniProtKB-KW"/>
</dbReference>
<gene>
    <name evidence="14" type="ORF">ESCO_001250</name>
</gene>
<dbReference type="Proteomes" id="UP000053831">
    <property type="component" value="Unassembled WGS sequence"/>
</dbReference>
<feature type="compositionally biased region" description="Polar residues" evidence="12">
    <location>
        <begin position="914"/>
        <end position="923"/>
    </location>
</feature>
<dbReference type="EMBL" id="LGSR01000020">
    <property type="protein sequence ID" value="KOS19450.1"/>
    <property type="molecule type" value="Genomic_DNA"/>
</dbReference>
<keyword evidence="15" id="KW-1185">Reference proteome</keyword>
<keyword evidence="6" id="KW-0808">Transferase</keyword>
<evidence type="ECO:0000256" key="2">
    <source>
        <dbReference type="ARBA" id="ARBA00012513"/>
    </source>
</evidence>
<dbReference type="GO" id="GO:0007015">
    <property type="term" value="P:actin filament organization"/>
    <property type="evidence" value="ECO:0007669"/>
    <property type="project" value="TreeGrafter"/>
</dbReference>
<dbReference type="AlphaFoldDB" id="A0A0M8N3Y2"/>
<feature type="domain" description="Protein kinase" evidence="13">
    <location>
        <begin position="26"/>
        <end position="313"/>
    </location>
</feature>
<comment type="caution">
    <text evidence="14">The sequence shown here is derived from an EMBL/GenBank/DDBJ whole genome shotgun (WGS) entry which is preliminary data.</text>
</comment>